<dbReference type="EMBL" id="JBHUFD010000005">
    <property type="protein sequence ID" value="MFD1873903.1"/>
    <property type="molecule type" value="Genomic_DNA"/>
</dbReference>
<gene>
    <name evidence="1" type="ORF">ACFSDX_15770</name>
</gene>
<evidence type="ECO:0000313" key="1">
    <source>
        <dbReference type="EMBL" id="MFD1873903.1"/>
    </source>
</evidence>
<name>A0ABW4QWE6_9BACT</name>
<evidence type="ECO:0008006" key="3">
    <source>
        <dbReference type="Google" id="ProtNLM"/>
    </source>
</evidence>
<comment type="caution">
    <text evidence="1">The sequence shown here is derived from an EMBL/GenBank/DDBJ whole genome shotgun (WGS) entry which is preliminary data.</text>
</comment>
<dbReference type="Proteomes" id="UP001597197">
    <property type="component" value="Unassembled WGS sequence"/>
</dbReference>
<dbReference type="RefSeq" id="WP_382315202.1">
    <property type="nucleotide sequence ID" value="NZ_JBHUFD010000005.1"/>
</dbReference>
<accession>A0ABW4QWE6</accession>
<reference evidence="2" key="1">
    <citation type="journal article" date="2019" name="Int. J. Syst. Evol. Microbiol.">
        <title>The Global Catalogue of Microorganisms (GCM) 10K type strain sequencing project: providing services to taxonomists for standard genome sequencing and annotation.</title>
        <authorList>
            <consortium name="The Broad Institute Genomics Platform"/>
            <consortium name="The Broad Institute Genome Sequencing Center for Infectious Disease"/>
            <person name="Wu L."/>
            <person name="Ma J."/>
        </authorList>
    </citation>
    <scope>NUCLEOTIDE SEQUENCE [LARGE SCALE GENOMIC DNA]</scope>
    <source>
        <strain evidence="2">CGMCC 1.15795</strain>
    </source>
</reference>
<evidence type="ECO:0000313" key="2">
    <source>
        <dbReference type="Proteomes" id="UP001597197"/>
    </source>
</evidence>
<proteinExistence type="predicted"/>
<sequence>MANETAQSTSLVGLLGESPNDTSSLQALLGKRYGERVRFVIISPEITGTQLDSPKFQHIIRANYRFKKPDLIVVTRDLDAPESDRPKRLERLLFFRKMNRGFEQRSVFLLNVQAMEALIAADITPFNRKYDCTCPVPADPMTIVDPAKFLKDATARCRKHYDEGHCAELLAEADYDKLLANCRYFAAFDQEFSQRLA</sequence>
<protein>
    <recommendedName>
        <fullName evidence="3">DUF4276 family protein</fullName>
    </recommendedName>
</protein>
<organism evidence="1 2">
    <name type="scientific">Hymenobacter bucti</name>
    <dbReference type="NCBI Taxonomy" id="1844114"/>
    <lineage>
        <taxon>Bacteria</taxon>
        <taxon>Pseudomonadati</taxon>
        <taxon>Bacteroidota</taxon>
        <taxon>Cytophagia</taxon>
        <taxon>Cytophagales</taxon>
        <taxon>Hymenobacteraceae</taxon>
        <taxon>Hymenobacter</taxon>
    </lineage>
</organism>
<keyword evidence="2" id="KW-1185">Reference proteome</keyword>